<evidence type="ECO:0000259" key="1">
    <source>
        <dbReference type="PROSITE" id="PS50943"/>
    </source>
</evidence>
<reference evidence="2" key="1">
    <citation type="submission" date="2023-03" db="EMBL/GenBank/DDBJ databases">
        <title>Lomoglobus Profundus gen. nov., sp. nov., a novel member of the phylum Verrucomicrobia, isolated from deep-marine sediment of South China Sea.</title>
        <authorList>
            <person name="Ahmad T."/>
            <person name="Ishaq S.E."/>
            <person name="Wang F."/>
        </authorList>
    </citation>
    <scope>NUCLEOTIDE SEQUENCE</scope>
    <source>
        <strain evidence="2">LMO-M01</strain>
    </source>
</reference>
<gene>
    <name evidence="2" type="ORF">PXH66_04875</name>
</gene>
<dbReference type="InterPro" id="IPR010982">
    <property type="entry name" value="Lambda_DNA-bd_dom_sf"/>
</dbReference>
<protein>
    <submittedName>
        <fullName evidence="2">Helix-turn-helix domain-containing protein</fullName>
    </submittedName>
</protein>
<proteinExistence type="predicted"/>
<dbReference type="KEGG" id="slom:PXH66_04875"/>
<dbReference type="CDD" id="cd00093">
    <property type="entry name" value="HTH_XRE"/>
    <property type="match status" value="1"/>
</dbReference>
<evidence type="ECO:0000313" key="3">
    <source>
        <dbReference type="Proteomes" id="UP001218638"/>
    </source>
</evidence>
<name>A0AAF0I380_9BACT</name>
<dbReference type="AlphaFoldDB" id="A0AAF0I380"/>
<accession>A0AAF0I380</accession>
<dbReference type="InterPro" id="IPR001387">
    <property type="entry name" value="Cro/C1-type_HTH"/>
</dbReference>
<dbReference type="EMBL" id="CP119075">
    <property type="protein sequence ID" value="WED66178.1"/>
    <property type="molecule type" value="Genomic_DNA"/>
</dbReference>
<dbReference type="Proteomes" id="UP001218638">
    <property type="component" value="Chromosome"/>
</dbReference>
<dbReference type="SUPFAM" id="SSF47413">
    <property type="entry name" value="lambda repressor-like DNA-binding domains"/>
    <property type="match status" value="1"/>
</dbReference>
<dbReference type="RefSeq" id="WP_330928433.1">
    <property type="nucleotide sequence ID" value="NZ_CP119075.1"/>
</dbReference>
<organism evidence="2 3">
    <name type="scientific">Synoicihabitans lomoniglobus</name>
    <dbReference type="NCBI Taxonomy" id="2909285"/>
    <lineage>
        <taxon>Bacteria</taxon>
        <taxon>Pseudomonadati</taxon>
        <taxon>Verrucomicrobiota</taxon>
        <taxon>Opitutia</taxon>
        <taxon>Opitutales</taxon>
        <taxon>Opitutaceae</taxon>
        <taxon>Synoicihabitans</taxon>
    </lineage>
</organism>
<dbReference type="PROSITE" id="PS50943">
    <property type="entry name" value="HTH_CROC1"/>
    <property type="match status" value="1"/>
</dbReference>
<dbReference type="SMART" id="SM00530">
    <property type="entry name" value="HTH_XRE"/>
    <property type="match status" value="1"/>
</dbReference>
<dbReference type="GO" id="GO:0003677">
    <property type="term" value="F:DNA binding"/>
    <property type="evidence" value="ECO:0007669"/>
    <property type="project" value="InterPro"/>
</dbReference>
<sequence length="89" mass="9655">MNQLVELGQRVRQQRVSQALKQRDLAAKAAVSIDVLSALENGRSVTVESLSRVLAALGFADALVDLLPAPVPSPIELQKLAGKERQRVR</sequence>
<dbReference type="Gene3D" id="1.10.260.40">
    <property type="entry name" value="lambda repressor-like DNA-binding domains"/>
    <property type="match status" value="1"/>
</dbReference>
<feature type="domain" description="HTH cro/C1-type" evidence="1">
    <location>
        <begin position="11"/>
        <end position="63"/>
    </location>
</feature>
<keyword evidence="3" id="KW-1185">Reference proteome</keyword>
<dbReference type="Pfam" id="PF13560">
    <property type="entry name" value="HTH_31"/>
    <property type="match status" value="1"/>
</dbReference>
<evidence type="ECO:0000313" key="2">
    <source>
        <dbReference type="EMBL" id="WED66178.1"/>
    </source>
</evidence>